<dbReference type="Proteomes" id="UP000239772">
    <property type="component" value="Unassembled WGS sequence"/>
</dbReference>
<dbReference type="RefSeq" id="WP_106337788.1">
    <property type="nucleotide sequence ID" value="NZ_PVZS01000015.1"/>
</dbReference>
<keyword evidence="1" id="KW-0732">Signal</keyword>
<keyword evidence="3" id="KW-1185">Reference proteome</keyword>
<accession>A0A2T1HRK4</accession>
<reference evidence="3" key="1">
    <citation type="submission" date="2018-03" db="EMBL/GenBank/DDBJ databases">
        <authorList>
            <person name="Sun L."/>
            <person name="Liu H."/>
            <person name="Chen W."/>
            <person name="Huang K."/>
            <person name="Liu W."/>
            <person name="Gao X."/>
        </authorList>
    </citation>
    <scope>NUCLEOTIDE SEQUENCE [LARGE SCALE GENOMIC DNA]</scope>
    <source>
        <strain evidence="3">SH9</strain>
    </source>
</reference>
<dbReference type="NCBIfam" id="NF047412">
    <property type="entry name" value="sig_GCG_CRPN_rpt"/>
    <property type="match status" value="1"/>
</dbReference>
<proteinExistence type="predicted"/>
<organism evidence="2 3">
    <name type="scientific">Alsobacter soli</name>
    <dbReference type="NCBI Taxonomy" id="2109933"/>
    <lineage>
        <taxon>Bacteria</taxon>
        <taxon>Pseudomonadati</taxon>
        <taxon>Pseudomonadota</taxon>
        <taxon>Alphaproteobacteria</taxon>
        <taxon>Hyphomicrobiales</taxon>
        <taxon>Alsobacteraceae</taxon>
        <taxon>Alsobacter</taxon>
    </lineage>
</organism>
<gene>
    <name evidence="2" type="ORF">SLNSH_14830</name>
</gene>
<feature type="chain" id="PRO_5015690769" evidence="1">
    <location>
        <begin position="23"/>
        <end position="88"/>
    </location>
</feature>
<dbReference type="InterPro" id="IPR058110">
    <property type="entry name" value="GCG_CRPN_dom"/>
</dbReference>
<sequence>MRKLILAATFSLFAAAPFAAQAMPIQTNPAPDSGVTLVAGGCGPGFHRGPWGGCRPNRRVWGPGPGFHRCVVRVHRTPWGVRRVRTCR</sequence>
<name>A0A2T1HRK4_9HYPH</name>
<protein>
    <submittedName>
        <fullName evidence="2">Uncharacterized protein</fullName>
    </submittedName>
</protein>
<evidence type="ECO:0000313" key="2">
    <source>
        <dbReference type="EMBL" id="PSC04262.1"/>
    </source>
</evidence>
<comment type="caution">
    <text evidence="2">The sequence shown here is derived from an EMBL/GenBank/DDBJ whole genome shotgun (WGS) entry which is preliminary data.</text>
</comment>
<evidence type="ECO:0000256" key="1">
    <source>
        <dbReference type="SAM" id="SignalP"/>
    </source>
</evidence>
<dbReference type="EMBL" id="PVZS01000015">
    <property type="protein sequence ID" value="PSC04262.1"/>
    <property type="molecule type" value="Genomic_DNA"/>
</dbReference>
<dbReference type="AlphaFoldDB" id="A0A2T1HRK4"/>
<evidence type="ECO:0000313" key="3">
    <source>
        <dbReference type="Proteomes" id="UP000239772"/>
    </source>
</evidence>
<feature type="signal peptide" evidence="1">
    <location>
        <begin position="1"/>
        <end position="22"/>
    </location>
</feature>